<dbReference type="HOGENOM" id="CLU_190239_0_0_1"/>
<feature type="region of interest" description="Disordered" evidence="1">
    <location>
        <begin position="1"/>
        <end position="20"/>
    </location>
</feature>
<proteinExistence type="predicted"/>
<dbReference type="AlphaFoldDB" id="A0A0E0MEM3"/>
<reference evidence="2" key="1">
    <citation type="submission" date="2015-04" db="UniProtKB">
        <authorList>
            <consortium name="EnsemblPlants"/>
        </authorList>
    </citation>
    <scope>IDENTIFICATION</scope>
</reference>
<dbReference type="Gramene" id="OPUNC11G08900.1">
    <property type="protein sequence ID" value="OPUNC11G08900.1"/>
    <property type="gene ID" value="OPUNC11G08900"/>
</dbReference>
<evidence type="ECO:0000313" key="2">
    <source>
        <dbReference type="EnsemblPlants" id="OPUNC11G08900.1"/>
    </source>
</evidence>
<evidence type="ECO:0000256" key="1">
    <source>
        <dbReference type="SAM" id="MobiDB-lite"/>
    </source>
</evidence>
<accession>A0A0E0MEM3</accession>
<dbReference type="EnsemblPlants" id="OPUNC11G08900.1">
    <property type="protein sequence ID" value="OPUNC11G08900.1"/>
    <property type="gene ID" value="OPUNC11G08900"/>
</dbReference>
<organism evidence="2">
    <name type="scientific">Oryza punctata</name>
    <name type="common">Red rice</name>
    <dbReference type="NCBI Taxonomy" id="4537"/>
    <lineage>
        <taxon>Eukaryota</taxon>
        <taxon>Viridiplantae</taxon>
        <taxon>Streptophyta</taxon>
        <taxon>Embryophyta</taxon>
        <taxon>Tracheophyta</taxon>
        <taxon>Spermatophyta</taxon>
        <taxon>Magnoliopsida</taxon>
        <taxon>Liliopsida</taxon>
        <taxon>Poales</taxon>
        <taxon>Poaceae</taxon>
        <taxon>BOP clade</taxon>
        <taxon>Oryzoideae</taxon>
        <taxon>Oryzeae</taxon>
        <taxon>Oryzinae</taxon>
        <taxon>Oryza</taxon>
    </lineage>
</organism>
<reference evidence="2" key="2">
    <citation type="submission" date="2018-05" db="EMBL/GenBank/DDBJ databases">
        <title>OpunRS2 (Oryza punctata Reference Sequence Version 2).</title>
        <authorList>
            <person name="Zhang J."/>
            <person name="Kudrna D."/>
            <person name="Lee S."/>
            <person name="Talag J."/>
            <person name="Welchert J."/>
            <person name="Wing R.A."/>
        </authorList>
    </citation>
    <scope>NUCLEOTIDE SEQUENCE [LARGE SCALE GENOMIC DNA]</scope>
</reference>
<protein>
    <submittedName>
        <fullName evidence="2">Uncharacterized protein</fullName>
    </submittedName>
</protein>
<name>A0A0E0MEM3_ORYPU</name>
<keyword evidence="3" id="KW-1185">Reference proteome</keyword>
<dbReference type="STRING" id="4537.A0A0E0MEM3"/>
<dbReference type="Proteomes" id="UP000026962">
    <property type="component" value="Chromosome 11"/>
</dbReference>
<sequence length="88" mass="9343">MVSSPRGCRSSARGSGSTSRDLSQLLWVGAVPGDIPEIVVYCHIFGAAKQLHTAVMSAICDPETGEFPVRYDVQANLPILEDKVGAVL</sequence>
<evidence type="ECO:0000313" key="3">
    <source>
        <dbReference type="Proteomes" id="UP000026962"/>
    </source>
</evidence>